<gene>
    <name evidence="1" type="ordered locus">ESA_01329</name>
</gene>
<dbReference type="PANTHER" id="PTHR36448">
    <property type="entry name" value="BLR7373 PROTEIN"/>
    <property type="match status" value="1"/>
</dbReference>
<dbReference type="PANTHER" id="PTHR36448:SF2">
    <property type="entry name" value="CUPIN TYPE-1 DOMAIN-CONTAINING PROTEIN"/>
    <property type="match status" value="1"/>
</dbReference>
<dbReference type="SUPFAM" id="SSF51182">
    <property type="entry name" value="RmlC-like cupins"/>
    <property type="match status" value="1"/>
</dbReference>
<dbReference type="InterPro" id="IPR014710">
    <property type="entry name" value="RmlC-like_jellyroll"/>
</dbReference>
<evidence type="ECO:0008006" key="3">
    <source>
        <dbReference type="Google" id="ProtNLM"/>
    </source>
</evidence>
<sequence>MNPPRANTPITSVTRGKAAWRGGLYLTFVRDKEESMTNACETLYLREPCGGVPNNVLPVLLYRHVLPEDADDAAVWFEQRFGQHQWPARWRYPVFTYTHFHTNTHEVLGIYAGEAQIQLGGEDGPVVTLRMGDAVLIPAGVGHKQIDASANFMAVGAYPEGLSPDKFLDEPAQLAQTRKNVAQVATPGRDPLYGTEGGLVTLW</sequence>
<protein>
    <recommendedName>
        <fullName evidence="3">Cupin domain-containing protein</fullName>
    </recommendedName>
</protein>
<dbReference type="Proteomes" id="UP000000260">
    <property type="component" value="Chromosome"/>
</dbReference>
<dbReference type="InterPro" id="IPR011051">
    <property type="entry name" value="RmlC_Cupin_sf"/>
</dbReference>
<reference evidence="1 2" key="1">
    <citation type="journal article" date="2010" name="PLoS ONE">
        <title>Genome sequence of Cronobacter sakazakii BAA-894 and comparative genomic hybridization analysis with other Cronobacter species.</title>
        <authorList>
            <person name="Kucerova E."/>
            <person name="Clifton S.W."/>
            <person name="Xia X.Q."/>
            <person name="Long F."/>
            <person name="Porwollik S."/>
            <person name="Fulton L."/>
            <person name="Fronick C."/>
            <person name="Minx P."/>
            <person name="Kyung K."/>
            <person name="Warren W."/>
            <person name="Fulton R."/>
            <person name="Feng D."/>
            <person name="Wollam A."/>
            <person name="Shah N."/>
            <person name="Bhonagiri V."/>
            <person name="Nash W.E."/>
            <person name="Hallsworth-Pepin K."/>
            <person name="Wilson R.K."/>
            <person name="McClelland M."/>
            <person name="Forsythe S.J."/>
        </authorList>
    </citation>
    <scope>NUCLEOTIDE SEQUENCE [LARGE SCALE GENOMIC DNA]</scope>
    <source>
        <strain evidence="1 2">ATCC BAA-894</strain>
    </source>
</reference>
<dbReference type="HOGENOM" id="CLU_084522_1_0_6"/>
<dbReference type="EMBL" id="CP000783">
    <property type="protein sequence ID" value="ABU76589.1"/>
    <property type="molecule type" value="Genomic_DNA"/>
</dbReference>
<dbReference type="AlphaFoldDB" id="A7MEF8"/>
<dbReference type="InterPro" id="IPR047121">
    <property type="entry name" value="YjiB-like"/>
</dbReference>
<dbReference type="Gene3D" id="2.60.120.10">
    <property type="entry name" value="Jelly Rolls"/>
    <property type="match status" value="1"/>
</dbReference>
<evidence type="ECO:0000313" key="2">
    <source>
        <dbReference type="Proteomes" id="UP000000260"/>
    </source>
</evidence>
<proteinExistence type="predicted"/>
<keyword evidence="2" id="KW-1185">Reference proteome</keyword>
<accession>A7MEF8</accession>
<dbReference type="KEGG" id="esa:ESA_01329"/>
<evidence type="ECO:0000313" key="1">
    <source>
        <dbReference type="EMBL" id="ABU76589.1"/>
    </source>
</evidence>
<organism evidence="1 2">
    <name type="scientific">Cronobacter sakazakii (strain ATCC BAA-894)</name>
    <name type="common">Enterobacter sakazakii</name>
    <dbReference type="NCBI Taxonomy" id="290339"/>
    <lineage>
        <taxon>Bacteria</taxon>
        <taxon>Pseudomonadati</taxon>
        <taxon>Pseudomonadota</taxon>
        <taxon>Gammaproteobacteria</taxon>
        <taxon>Enterobacterales</taxon>
        <taxon>Enterobacteriaceae</taxon>
        <taxon>Cronobacter</taxon>
    </lineage>
</organism>
<dbReference type="CDD" id="cd02219">
    <property type="entry name" value="cupin_YjlB-like"/>
    <property type="match status" value="1"/>
</dbReference>
<name>A7MEF8_CROS8</name>